<sequence length="226" mass="23591">MMLSPLGPITIGLLIAAVLVAVIDWILAARPVNGARWMTKGLVPTLLVLAVALHSAEQGKPSWSAVLGCGALVLCLLGDLFLLDDRRFIPGAVAFGAAHLVFVAALLRDAWSEGWPSGWGIYVSVAVVGAALLAVGWRIVSAAAAQRQGILAGVYLVVISLLVLAAGVGSATFGGWAALLGAILFYASDGILAWRRFVIKAERDSALVMIPYHLALFLLAGWALVS</sequence>
<keyword evidence="5 6" id="KW-0472">Membrane</keyword>
<name>A0A496PLL7_9MICC</name>
<gene>
    <name evidence="7" type="ORF">DWQ67_00380</name>
</gene>
<feature type="transmembrane region" description="Helical" evidence="6">
    <location>
        <begin position="119"/>
        <end position="137"/>
    </location>
</feature>
<proteinExistence type="inferred from homology"/>
<protein>
    <recommendedName>
        <fullName evidence="9">Lysoplasmalogenase</fullName>
    </recommendedName>
</protein>
<dbReference type="Pfam" id="PF07947">
    <property type="entry name" value="YhhN"/>
    <property type="match status" value="1"/>
</dbReference>
<evidence type="ECO:0000256" key="5">
    <source>
        <dbReference type="ARBA" id="ARBA00023136"/>
    </source>
</evidence>
<evidence type="ECO:0000256" key="4">
    <source>
        <dbReference type="ARBA" id="ARBA00022989"/>
    </source>
</evidence>
<feature type="transmembrane region" description="Helical" evidence="6">
    <location>
        <begin position="149"/>
        <end position="167"/>
    </location>
</feature>
<feature type="transmembrane region" description="Helical" evidence="6">
    <location>
        <begin position="206"/>
        <end position="225"/>
    </location>
</feature>
<reference evidence="7 8" key="1">
    <citation type="submission" date="2018-07" db="EMBL/GenBank/DDBJ databases">
        <title>Arthrobacter sp. nov., isolated from raw cow's milk with high bacterial count.</title>
        <authorList>
            <person name="Hahne J."/>
            <person name="Isele D."/>
            <person name="Lipski A."/>
        </authorList>
    </citation>
    <scope>NUCLEOTIDE SEQUENCE [LARGE SCALE GENOMIC DNA]</scope>
    <source>
        <strain evidence="7 8">JZ R-183</strain>
    </source>
</reference>
<dbReference type="PANTHER" id="PTHR31885">
    <property type="entry name" value="GH04784P"/>
    <property type="match status" value="1"/>
</dbReference>
<dbReference type="EMBL" id="QQXL01000001">
    <property type="protein sequence ID" value="RKW71356.1"/>
    <property type="molecule type" value="Genomic_DNA"/>
</dbReference>
<organism evidence="7 8">
    <name type="scientific">Galactobacter caseinivorans</name>
    <dbReference type="NCBI Taxonomy" id="2676123"/>
    <lineage>
        <taxon>Bacteria</taxon>
        <taxon>Bacillati</taxon>
        <taxon>Actinomycetota</taxon>
        <taxon>Actinomycetes</taxon>
        <taxon>Micrococcales</taxon>
        <taxon>Micrococcaceae</taxon>
        <taxon>Galactobacter</taxon>
    </lineage>
</organism>
<evidence type="ECO:0008006" key="9">
    <source>
        <dbReference type="Google" id="ProtNLM"/>
    </source>
</evidence>
<comment type="subcellular location">
    <subcellularLocation>
        <location evidence="1">Membrane</location>
        <topology evidence="1">Multi-pass membrane protein</topology>
    </subcellularLocation>
</comment>
<evidence type="ECO:0000313" key="7">
    <source>
        <dbReference type="EMBL" id="RKW71356.1"/>
    </source>
</evidence>
<feature type="transmembrane region" description="Helical" evidence="6">
    <location>
        <begin position="39"/>
        <end position="56"/>
    </location>
</feature>
<comment type="caution">
    <text evidence="7">The sequence shown here is derived from an EMBL/GenBank/DDBJ whole genome shotgun (WGS) entry which is preliminary data.</text>
</comment>
<feature type="transmembrane region" description="Helical" evidence="6">
    <location>
        <begin position="62"/>
        <end position="81"/>
    </location>
</feature>
<dbReference type="RefSeq" id="WP_121483619.1">
    <property type="nucleotide sequence ID" value="NZ_QQXL01000001.1"/>
</dbReference>
<evidence type="ECO:0000313" key="8">
    <source>
        <dbReference type="Proteomes" id="UP000273119"/>
    </source>
</evidence>
<feature type="transmembrane region" description="Helical" evidence="6">
    <location>
        <begin position="173"/>
        <end position="194"/>
    </location>
</feature>
<feature type="transmembrane region" description="Helical" evidence="6">
    <location>
        <begin position="88"/>
        <end position="107"/>
    </location>
</feature>
<accession>A0A496PLL7</accession>
<dbReference type="GO" id="GO:0016020">
    <property type="term" value="C:membrane"/>
    <property type="evidence" value="ECO:0007669"/>
    <property type="project" value="UniProtKB-SubCell"/>
</dbReference>
<keyword evidence="8" id="KW-1185">Reference proteome</keyword>
<dbReference type="InterPro" id="IPR012506">
    <property type="entry name" value="TMEM86B-like"/>
</dbReference>
<comment type="similarity">
    <text evidence="2">Belongs to the TMEM86 family.</text>
</comment>
<evidence type="ECO:0000256" key="2">
    <source>
        <dbReference type="ARBA" id="ARBA00007375"/>
    </source>
</evidence>
<dbReference type="AlphaFoldDB" id="A0A496PLL7"/>
<feature type="transmembrane region" description="Helical" evidence="6">
    <location>
        <begin position="6"/>
        <end position="27"/>
    </location>
</feature>
<keyword evidence="3 6" id="KW-0812">Transmembrane</keyword>
<keyword evidence="4 6" id="KW-1133">Transmembrane helix</keyword>
<evidence type="ECO:0000256" key="1">
    <source>
        <dbReference type="ARBA" id="ARBA00004141"/>
    </source>
</evidence>
<evidence type="ECO:0000256" key="3">
    <source>
        <dbReference type="ARBA" id="ARBA00022692"/>
    </source>
</evidence>
<dbReference type="GO" id="GO:0016787">
    <property type="term" value="F:hydrolase activity"/>
    <property type="evidence" value="ECO:0007669"/>
    <property type="project" value="TreeGrafter"/>
</dbReference>
<evidence type="ECO:0000256" key="6">
    <source>
        <dbReference type="SAM" id="Phobius"/>
    </source>
</evidence>
<dbReference type="Proteomes" id="UP000273119">
    <property type="component" value="Unassembled WGS sequence"/>
</dbReference>
<dbReference type="PANTHER" id="PTHR31885:SF6">
    <property type="entry name" value="GH04784P"/>
    <property type="match status" value="1"/>
</dbReference>